<dbReference type="PANTHER" id="PTHR19325:SF566">
    <property type="entry name" value="C4B-BINDING PROTEIN ALPHA CHAIN"/>
    <property type="match status" value="1"/>
</dbReference>
<dbReference type="Gene3D" id="2.10.70.10">
    <property type="entry name" value="Complement Module, domain 1"/>
    <property type="match status" value="8"/>
</dbReference>
<evidence type="ECO:0000256" key="1">
    <source>
        <dbReference type="ARBA" id="ARBA00004613"/>
    </source>
</evidence>
<evidence type="ECO:0000256" key="12">
    <source>
        <dbReference type="ARBA" id="ARBA00071760"/>
    </source>
</evidence>
<dbReference type="SMART" id="SM00032">
    <property type="entry name" value="CCP"/>
    <property type="match status" value="8"/>
</dbReference>
<dbReference type="FunFam" id="2.10.70.10:FF:000070">
    <property type="entry name" value="Complement C3d receptor 2"/>
    <property type="match status" value="1"/>
</dbReference>
<dbReference type="Proteomes" id="UP000240080">
    <property type="component" value="Chromosome 1"/>
</dbReference>
<proteinExistence type="predicted"/>
<dbReference type="InterPro" id="IPR050350">
    <property type="entry name" value="Compl-Cell_Adhes-Reg"/>
</dbReference>
<evidence type="ECO:0000256" key="6">
    <source>
        <dbReference type="ARBA" id="ARBA00022737"/>
    </source>
</evidence>
<dbReference type="SUPFAM" id="SSF57535">
    <property type="entry name" value="Complement control module/SCR domain"/>
    <property type="match status" value="8"/>
</dbReference>
<dbReference type="Pfam" id="PF00084">
    <property type="entry name" value="Sushi"/>
    <property type="match status" value="8"/>
</dbReference>
<dbReference type="GO" id="GO:0006958">
    <property type="term" value="P:complement activation, classical pathway"/>
    <property type="evidence" value="ECO:0007669"/>
    <property type="project" value="UniProtKB-KW"/>
</dbReference>
<keyword evidence="10" id="KW-0325">Glycoprotein</keyword>
<dbReference type="GO" id="GO:0045732">
    <property type="term" value="P:positive regulation of protein catabolic process"/>
    <property type="evidence" value="ECO:0007669"/>
    <property type="project" value="Ensembl"/>
</dbReference>
<evidence type="ECO:0000256" key="13">
    <source>
        <dbReference type="PROSITE-ProRule" id="PRU00302"/>
    </source>
</evidence>
<dbReference type="FunFam" id="2.10.70.10:FF:000115">
    <property type="entry name" value="Zona pellucida sperm-binding protein 3 receptor"/>
    <property type="match status" value="1"/>
</dbReference>
<keyword evidence="6" id="KW-0677">Repeat</keyword>
<feature type="domain" description="Sushi" evidence="14">
    <location>
        <begin position="424"/>
        <end position="482"/>
    </location>
</feature>
<comment type="caution">
    <text evidence="13">Lacks conserved residue(s) required for the propagation of feature annotation.</text>
</comment>
<dbReference type="EMBL" id="AJFE02080097">
    <property type="status" value="NOT_ANNOTATED_CDS"/>
    <property type="molecule type" value="Genomic_DNA"/>
</dbReference>
<dbReference type="InterPro" id="IPR000436">
    <property type="entry name" value="Sushi_SCR_CCP_dom"/>
</dbReference>
<evidence type="ECO:0000256" key="11">
    <source>
        <dbReference type="ARBA" id="ARBA00053212"/>
    </source>
</evidence>
<evidence type="ECO:0000313" key="16">
    <source>
        <dbReference type="Proteomes" id="UP000240080"/>
    </source>
</evidence>
<evidence type="ECO:0000256" key="9">
    <source>
        <dbReference type="ARBA" id="ARBA00023157"/>
    </source>
</evidence>
<evidence type="ECO:0000259" key="14">
    <source>
        <dbReference type="PROSITE" id="PS50923"/>
    </source>
</evidence>
<dbReference type="GO" id="GO:0009609">
    <property type="term" value="P:response to symbiotic bacterium"/>
    <property type="evidence" value="ECO:0007669"/>
    <property type="project" value="Ensembl"/>
</dbReference>
<accession>A0A2R9BXJ3</accession>
<dbReference type="FunFam" id="2.10.70.10:FF:000095">
    <property type="entry name" value="Zona pellucida sperm-binding protein 3 receptor"/>
    <property type="match status" value="1"/>
</dbReference>
<dbReference type="CDD" id="cd00033">
    <property type="entry name" value="CCP"/>
    <property type="match status" value="8"/>
</dbReference>
<dbReference type="FunFam" id="2.10.70.10:FF:000055">
    <property type="entry name" value="Complement decay-accelerating factor, GPI-anchored"/>
    <property type="match status" value="1"/>
</dbReference>
<comment type="subcellular location">
    <subcellularLocation>
        <location evidence="1">Secreted</location>
    </subcellularLocation>
</comment>
<dbReference type="Bgee" id="ENSPPAG00000040051">
    <property type="expression patterns" value="Expressed in liver and 2 other cell types or tissues"/>
</dbReference>
<reference evidence="15" key="3">
    <citation type="submission" date="2025-09" db="UniProtKB">
        <authorList>
            <consortium name="Ensembl"/>
        </authorList>
    </citation>
    <scope>IDENTIFICATION</scope>
</reference>
<evidence type="ECO:0000256" key="3">
    <source>
        <dbReference type="ARBA" id="ARBA00022588"/>
    </source>
</evidence>
<keyword evidence="5" id="KW-0732">Signal</keyword>
<evidence type="ECO:0000256" key="4">
    <source>
        <dbReference type="ARBA" id="ARBA00022659"/>
    </source>
</evidence>
<evidence type="ECO:0000256" key="7">
    <source>
        <dbReference type="ARBA" id="ARBA00022859"/>
    </source>
</evidence>
<dbReference type="GO" id="GO:0045959">
    <property type="term" value="P:negative regulation of complement activation, classical pathway"/>
    <property type="evidence" value="ECO:0007669"/>
    <property type="project" value="Ensembl"/>
</dbReference>
<feature type="domain" description="Sushi" evidence="14">
    <location>
        <begin position="237"/>
        <end position="296"/>
    </location>
</feature>
<evidence type="ECO:0000256" key="8">
    <source>
        <dbReference type="ARBA" id="ARBA00022875"/>
    </source>
</evidence>
<feature type="domain" description="Sushi" evidence="14">
    <location>
        <begin position="483"/>
        <end position="540"/>
    </location>
</feature>
<feature type="domain" description="Sushi" evidence="14">
    <location>
        <begin position="173"/>
        <end position="236"/>
    </location>
</feature>
<evidence type="ECO:0000256" key="2">
    <source>
        <dbReference type="ARBA" id="ARBA00022525"/>
    </source>
</evidence>
<dbReference type="GO" id="GO:1903027">
    <property type="term" value="P:regulation of opsonization"/>
    <property type="evidence" value="ECO:0007669"/>
    <property type="project" value="Ensembl"/>
</dbReference>
<dbReference type="GO" id="GO:0045087">
    <property type="term" value="P:innate immune response"/>
    <property type="evidence" value="ECO:0007669"/>
    <property type="project" value="UniProtKB-KW"/>
</dbReference>
<keyword evidence="8" id="KW-0180">Complement pathway</keyword>
<feature type="domain" description="Sushi" evidence="14">
    <location>
        <begin position="111"/>
        <end position="172"/>
    </location>
</feature>
<keyword evidence="4 13" id="KW-0768">Sushi</keyword>
<dbReference type="FunFam" id="2.10.70.10:FF:000050">
    <property type="entry name" value="sushi domain-containing protein 5"/>
    <property type="match status" value="1"/>
</dbReference>
<evidence type="ECO:0000256" key="5">
    <source>
        <dbReference type="ARBA" id="ARBA00022729"/>
    </source>
</evidence>
<evidence type="ECO:0000256" key="10">
    <source>
        <dbReference type="ARBA" id="ARBA00023180"/>
    </source>
</evidence>
<sequence length="597" mass="67089">MHPPKTPSGALHRKRKMAAWPFSRLWKVSDPILFQMTLIAALLPAVLGNCGPPPTLSFAVPVDITLTETHFKTGTTLKYTCRPGYVRSHSTQTLTCNSDGEWVYNTFCIHKRCRHPGELRNGQVEIKTDLSFGSQIEFSCSEGFFLIGSTTSHCEVQDRGVGWSHPLPQCEIVKCKPPPDIRNGRHSGEENFYAYGFSVTYSCDHRFSLLGHASISCTVENETIGVWRPSPPTCEKITCDKPDVSHGEMVSGFGPIYNYKDTIVFKCQKGFVLRGSSVIHCDADSKWNPSPPACEPNSCTNLPDIPHASWETYPRPTKEDVYVVGTLLRYRCHPGYKPTTDEPMTVICQKNLRWTPYQGCEALCCPEPKLNNGEITQHRKSRPANHCVYFYGDEISFSCHETSRFSAICQGDGTWSPRTPSCGDICNFPPKIAHGHYKQSSSYSFFKEEITYECDKGYILVGQAKLSCSYSRWSAPAPQCKALCLKPELLNGRLSVDKDQYVEPENVTIQCDSGYGVVGPQSITCSENRTWYPEVPKCEWETPEGCEQVLTGKRLMQCLPNPEDVKMALEVYKLSLEIEQLELQRDSARQSTLDKEL</sequence>
<gene>
    <name evidence="15" type="primary">C4BPA</name>
</gene>
<dbReference type="Pfam" id="PF18453">
    <property type="entry name" value="C4bp_oligo"/>
    <property type="match status" value="1"/>
</dbReference>
<dbReference type="FunFam" id="1.20.5.3730:FF:000001">
    <property type="entry name" value="Zona pellucida sperm-binding protein 3 receptor"/>
    <property type="match status" value="1"/>
</dbReference>
<dbReference type="Ensembl" id="ENSPPAT00000057289.1">
    <property type="protein sequence ID" value="ENSPPAP00000034407.1"/>
    <property type="gene ID" value="ENSPPAG00000040051.1"/>
</dbReference>
<feature type="disulfide bond" evidence="13">
    <location>
        <begin position="81"/>
        <end position="108"/>
    </location>
</feature>
<feature type="disulfide bond" evidence="13">
    <location>
        <begin position="511"/>
        <end position="538"/>
    </location>
</feature>
<keyword evidence="7" id="KW-0391">Immunity</keyword>
<keyword evidence="3" id="KW-0399">Innate immunity</keyword>
<dbReference type="Gene3D" id="1.20.5.3730">
    <property type="match status" value="1"/>
</dbReference>
<name>A0A2R9BXJ3_PANPA</name>
<dbReference type="PANTHER" id="PTHR19325">
    <property type="entry name" value="COMPLEMENT COMPONENT-RELATED SUSHI DOMAIN-CONTAINING"/>
    <property type="match status" value="1"/>
</dbReference>
<dbReference type="InterPro" id="IPR035976">
    <property type="entry name" value="Sushi/SCR/CCP_sf"/>
</dbReference>
<keyword evidence="9 13" id="KW-1015">Disulfide bond</keyword>
<reference evidence="15" key="2">
    <citation type="submission" date="2025-08" db="UniProtKB">
        <authorList>
            <consortium name="Ensembl"/>
        </authorList>
    </citation>
    <scope>IDENTIFICATION</scope>
</reference>
<feature type="disulfide bond" evidence="13">
    <location>
        <begin position="267"/>
        <end position="294"/>
    </location>
</feature>
<feature type="domain" description="Sushi" evidence="14">
    <location>
        <begin position="48"/>
        <end position="110"/>
    </location>
</feature>
<organism evidence="15 16">
    <name type="scientific">Pan paniscus</name>
    <name type="common">Pygmy chimpanzee</name>
    <name type="synonym">Bonobo</name>
    <dbReference type="NCBI Taxonomy" id="9597"/>
    <lineage>
        <taxon>Eukaryota</taxon>
        <taxon>Metazoa</taxon>
        <taxon>Chordata</taxon>
        <taxon>Craniata</taxon>
        <taxon>Vertebrata</taxon>
        <taxon>Euteleostomi</taxon>
        <taxon>Mammalia</taxon>
        <taxon>Eutheria</taxon>
        <taxon>Euarchontoglires</taxon>
        <taxon>Primates</taxon>
        <taxon>Haplorrhini</taxon>
        <taxon>Catarrhini</taxon>
        <taxon>Hominidae</taxon>
        <taxon>Pan</taxon>
    </lineage>
</organism>
<dbReference type="GeneTree" id="ENSGT00940000154640"/>
<protein>
    <recommendedName>
        <fullName evidence="12">C4b-binding protein alpha chain</fullName>
    </recommendedName>
</protein>
<dbReference type="FunFam" id="2.10.70.10:FF:000014">
    <property type="entry name" value="Membrane cofactor protein"/>
    <property type="match status" value="2"/>
</dbReference>
<comment type="function">
    <text evidence="11">Controls the classical pathway of complement activation. It binds as a cofactor to C3b/C4b inactivator (C3bINA), which then hydrolyzes the complement fragment C4b. It also accelerates the degradation of the C4bC2a complex (C3 convertase) by dissociating the complement fragment C2a. Alpha chain binds C4b. It also interacts with anticoagulant protein S and with serum amyloid P component.</text>
</comment>
<dbReference type="OMA" id="VLRYRCH"/>
<evidence type="ECO:0000313" key="15">
    <source>
        <dbReference type="Ensembl" id="ENSPPAP00000034407.1"/>
    </source>
</evidence>
<dbReference type="GO" id="GO:0005615">
    <property type="term" value="C:extracellular space"/>
    <property type="evidence" value="ECO:0007669"/>
    <property type="project" value="Ensembl"/>
</dbReference>
<keyword evidence="16" id="KW-1185">Reference proteome</keyword>
<keyword evidence="2" id="KW-0964">Secreted</keyword>
<dbReference type="InterPro" id="IPR040514">
    <property type="entry name" value="C4bp_oligo"/>
</dbReference>
<dbReference type="AlphaFoldDB" id="A0A2R9BXJ3"/>
<feature type="domain" description="Sushi" evidence="14">
    <location>
        <begin position="297"/>
        <end position="362"/>
    </location>
</feature>
<dbReference type="STRING" id="9597.ENSPPAP00000034407"/>
<reference evidence="15 16" key="1">
    <citation type="journal article" date="2012" name="Nature">
        <title>The bonobo genome compared with the chimpanzee and human genomes.</title>
        <authorList>
            <person name="Prufer K."/>
            <person name="Munch K."/>
            <person name="Hellmann I."/>
            <person name="Akagi K."/>
            <person name="Miller J.R."/>
            <person name="Walenz B."/>
            <person name="Koren S."/>
            <person name="Sutton G."/>
            <person name="Kodira C."/>
            <person name="Winer R."/>
            <person name="Knight J.R."/>
            <person name="Mullikin J.C."/>
            <person name="Meader S.J."/>
            <person name="Ponting C.P."/>
            <person name="Lunter G."/>
            <person name="Higashino S."/>
            <person name="Hobolth A."/>
            <person name="Dutheil J."/>
            <person name="Karakoc E."/>
            <person name="Alkan C."/>
            <person name="Sajjadian S."/>
            <person name="Catacchio C.R."/>
            <person name="Ventura M."/>
            <person name="Marques-Bonet T."/>
            <person name="Eichler E.E."/>
            <person name="Andre C."/>
            <person name="Atencia R."/>
            <person name="Mugisha L."/>
            <person name="Junhold J."/>
            <person name="Patterson N."/>
            <person name="Siebauer M."/>
            <person name="Good J.M."/>
            <person name="Fischer A."/>
            <person name="Ptak S.E."/>
            <person name="Lachmann M."/>
            <person name="Symer D.E."/>
            <person name="Mailund T."/>
            <person name="Schierup M.H."/>
            <person name="Andres A.M."/>
            <person name="Kelso J."/>
            <person name="Paabo S."/>
        </authorList>
    </citation>
    <scope>NUCLEOTIDE SEQUENCE [LARGE SCALE GENOMIC DNA]</scope>
</reference>
<dbReference type="PROSITE" id="PS50923">
    <property type="entry name" value="SUSHI"/>
    <property type="match status" value="7"/>
</dbReference>